<evidence type="ECO:0000256" key="2">
    <source>
        <dbReference type="ARBA" id="ARBA00022679"/>
    </source>
</evidence>
<dbReference type="PANTHER" id="PTHR43363:SF1">
    <property type="entry name" value="HYPOXANTHINE-GUANINE PHOSPHORIBOSYLTRANSFERASE"/>
    <property type="match status" value="1"/>
</dbReference>
<gene>
    <name evidence="4" type="ORF">SAMN04488085_11858</name>
</gene>
<dbReference type="Pfam" id="PF00156">
    <property type="entry name" value="Pribosyltran"/>
    <property type="match status" value="1"/>
</dbReference>
<organism evidence="4 5">
    <name type="scientific">Geodermatophilus ruber</name>
    <dbReference type="NCBI Taxonomy" id="504800"/>
    <lineage>
        <taxon>Bacteria</taxon>
        <taxon>Bacillati</taxon>
        <taxon>Actinomycetota</taxon>
        <taxon>Actinomycetes</taxon>
        <taxon>Geodermatophilales</taxon>
        <taxon>Geodermatophilaceae</taxon>
        <taxon>Geodermatophilus</taxon>
    </lineage>
</organism>
<evidence type="ECO:0000313" key="4">
    <source>
        <dbReference type="EMBL" id="SFL80386.1"/>
    </source>
</evidence>
<evidence type="ECO:0000259" key="3">
    <source>
        <dbReference type="Pfam" id="PF00156"/>
    </source>
</evidence>
<dbReference type="SUPFAM" id="SSF53271">
    <property type="entry name" value="PRTase-like"/>
    <property type="match status" value="1"/>
</dbReference>
<keyword evidence="2" id="KW-0808">Transferase</keyword>
<evidence type="ECO:0000313" key="5">
    <source>
        <dbReference type="Proteomes" id="UP000199152"/>
    </source>
</evidence>
<dbReference type="Gene3D" id="3.40.50.2020">
    <property type="match status" value="1"/>
</dbReference>
<dbReference type="GO" id="GO:0016757">
    <property type="term" value="F:glycosyltransferase activity"/>
    <property type="evidence" value="ECO:0007669"/>
    <property type="project" value="UniProtKB-KW"/>
</dbReference>
<proteinExistence type="predicted"/>
<feature type="domain" description="Phosphoribosyltransferase" evidence="3">
    <location>
        <begin position="21"/>
        <end position="158"/>
    </location>
</feature>
<dbReference type="InParanoid" id="A0A1I4KPA7"/>
<reference evidence="4 5" key="1">
    <citation type="submission" date="2016-10" db="EMBL/GenBank/DDBJ databases">
        <authorList>
            <person name="de Groot N.N."/>
        </authorList>
    </citation>
    <scope>NUCLEOTIDE SEQUENCE [LARGE SCALE GENOMIC DNA]</scope>
    <source>
        <strain evidence="4 5">DSM 45317</strain>
    </source>
</reference>
<accession>A0A1I4KPA7</accession>
<dbReference type="CDD" id="cd06223">
    <property type="entry name" value="PRTases_typeI"/>
    <property type="match status" value="1"/>
</dbReference>
<name>A0A1I4KPA7_9ACTN</name>
<dbReference type="InterPro" id="IPR000836">
    <property type="entry name" value="PRTase_dom"/>
</dbReference>
<keyword evidence="5" id="KW-1185">Reference proteome</keyword>
<dbReference type="InterPro" id="IPR029057">
    <property type="entry name" value="PRTase-like"/>
</dbReference>
<dbReference type="AlphaFoldDB" id="A0A1I4KPA7"/>
<dbReference type="EMBL" id="FOSW01000018">
    <property type="protein sequence ID" value="SFL80386.1"/>
    <property type="molecule type" value="Genomic_DNA"/>
</dbReference>
<sequence length="172" mass="18960">MHLAPSADVGDEREVLTYEMFGTAARELAEQVADDGFEPDLILSIARGGLFLGGALGYALDVKNLFVMNVEFYTGVDERLDLPVVLPPTLDVVDLTGANVLVADDVADTGKTLELVRDFCAGYVADVRTAVVYEKPQSAVRCDYVWRRTDRWIDFPWSSRPPVRRRAGSPGH</sequence>
<dbReference type="STRING" id="504800.SAMN04488085_11858"/>
<dbReference type="Proteomes" id="UP000199152">
    <property type="component" value="Unassembled WGS sequence"/>
</dbReference>
<keyword evidence="1" id="KW-0328">Glycosyltransferase</keyword>
<dbReference type="PANTHER" id="PTHR43363">
    <property type="entry name" value="HYPOXANTHINE PHOSPHORIBOSYLTRANSFERASE"/>
    <property type="match status" value="1"/>
</dbReference>
<evidence type="ECO:0000256" key="1">
    <source>
        <dbReference type="ARBA" id="ARBA00022676"/>
    </source>
</evidence>
<protein>
    <recommendedName>
        <fullName evidence="3">Phosphoribosyltransferase domain-containing protein</fullName>
    </recommendedName>
</protein>